<feature type="domain" description="Glucose/Sorbosone dehydrogenase" evidence="2">
    <location>
        <begin position="10"/>
        <end position="299"/>
    </location>
</feature>
<comment type="caution">
    <text evidence="3">The sequence shown here is derived from an EMBL/GenBank/DDBJ whole genome shotgun (WGS) entry which is preliminary data.</text>
</comment>
<dbReference type="AlphaFoldDB" id="A0A8I0HNE2"/>
<dbReference type="EMBL" id="JACSPR010000006">
    <property type="protein sequence ID" value="MBD8030567.1"/>
    <property type="molecule type" value="Genomic_DNA"/>
</dbReference>
<dbReference type="InterPro" id="IPR011042">
    <property type="entry name" value="6-blade_b-propeller_TolB-like"/>
</dbReference>
<dbReference type="SUPFAM" id="SSF50952">
    <property type="entry name" value="Soluble quinoprotein glucose dehydrogenase"/>
    <property type="match status" value="1"/>
</dbReference>
<dbReference type="Proteomes" id="UP000650224">
    <property type="component" value="Unassembled WGS sequence"/>
</dbReference>
<dbReference type="PANTHER" id="PTHR19328:SF13">
    <property type="entry name" value="HIPL1 PROTEIN"/>
    <property type="match status" value="1"/>
</dbReference>
<keyword evidence="4" id="KW-1185">Reference proteome</keyword>
<evidence type="ECO:0000313" key="4">
    <source>
        <dbReference type="Proteomes" id="UP000650224"/>
    </source>
</evidence>
<feature type="compositionally biased region" description="Basic and acidic residues" evidence="1">
    <location>
        <begin position="305"/>
        <end position="314"/>
    </location>
</feature>
<sequence>METVDVATDLQAPWSVAFHGSTALISERDTARILEVTADGGTRTVTEIRDAQPGGEGGLLGLAVQEDFLYTYYTTAGDNRIVRFPLTGEPGALSAGDPEVILDSIPSASTHNGGRIAFGPDGMLYATTGDVNERDNAQDETSLAGKILRITPEGAIPADNPVPGSPVYSMGHRNPQGIAWDADGTMYSSEFGQSTWDELNIITPGGNYGWPVVEGIANRDGFIDPIQQWRPAEASPSGMTIVGESIFVANLRGQSLRQIPLAAPNTSRVLLDGEFGRLRDVVTAPDGTLLVLTNNTDGRGSPTPGDDRMLRIDPADIPGMR</sequence>
<dbReference type="Gene3D" id="2.120.10.30">
    <property type="entry name" value="TolB, C-terminal domain"/>
    <property type="match status" value="1"/>
</dbReference>
<proteinExistence type="predicted"/>
<evidence type="ECO:0000313" key="3">
    <source>
        <dbReference type="EMBL" id="MBD8030567.1"/>
    </source>
</evidence>
<dbReference type="Pfam" id="PF07995">
    <property type="entry name" value="GSDH"/>
    <property type="match status" value="1"/>
</dbReference>
<reference evidence="3 4" key="1">
    <citation type="submission" date="2020-08" db="EMBL/GenBank/DDBJ databases">
        <title>A Genomic Blueprint of the Chicken Gut Microbiome.</title>
        <authorList>
            <person name="Gilroy R."/>
            <person name="Ravi A."/>
            <person name="Getino M."/>
            <person name="Pursley I."/>
            <person name="Horton D.L."/>
            <person name="Alikhan N.-F."/>
            <person name="Baker D."/>
            <person name="Gharbi K."/>
            <person name="Hall N."/>
            <person name="Watson M."/>
            <person name="Adriaenssens E.M."/>
            <person name="Foster-Nyarko E."/>
            <person name="Jarju S."/>
            <person name="Secka A."/>
            <person name="Antonio M."/>
            <person name="Oren A."/>
            <person name="Chaudhuri R."/>
            <person name="La Ragione R.M."/>
            <person name="Hildebrand F."/>
            <person name="Pallen M.J."/>
        </authorList>
    </citation>
    <scope>NUCLEOTIDE SEQUENCE [LARGE SCALE GENOMIC DNA]</scope>
    <source>
        <strain evidence="3 4">Sa1YVA5</strain>
    </source>
</reference>
<name>A0A8I0HNE2_9CORY</name>
<dbReference type="RefSeq" id="WP_191733906.1">
    <property type="nucleotide sequence ID" value="NZ_JACSPR010000006.1"/>
</dbReference>
<feature type="region of interest" description="Disordered" evidence="1">
    <location>
        <begin position="295"/>
        <end position="321"/>
    </location>
</feature>
<evidence type="ECO:0000259" key="2">
    <source>
        <dbReference type="Pfam" id="PF07995"/>
    </source>
</evidence>
<dbReference type="InterPro" id="IPR012938">
    <property type="entry name" value="Glc/Sorbosone_DH"/>
</dbReference>
<organism evidence="3 4">
    <name type="scientific">Corynebacterium gallinarum</name>
    <dbReference type="NCBI Taxonomy" id="2762214"/>
    <lineage>
        <taxon>Bacteria</taxon>
        <taxon>Bacillati</taxon>
        <taxon>Actinomycetota</taxon>
        <taxon>Actinomycetes</taxon>
        <taxon>Mycobacteriales</taxon>
        <taxon>Corynebacteriaceae</taxon>
        <taxon>Corynebacterium</taxon>
    </lineage>
</organism>
<gene>
    <name evidence="3" type="ORF">H9627_09590</name>
</gene>
<accession>A0A8I0HNE2</accession>
<evidence type="ECO:0000256" key="1">
    <source>
        <dbReference type="SAM" id="MobiDB-lite"/>
    </source>
</evidence>
<dbReference type="PANTHER" id="PTHR19328">
    <property type="entry name" value="HEDGEHOG-INTERACTING PROTEIN"/>
    <property type="match status" value="1"/>
</dbReference>
<protein>
    <submittedName>
        <fullName evidence="3">PQQ-dependent sugar dehydrogenase</fullName>
    </submittedName>
</protein>
<dbReference type="InterPro" id="IPR011041">
    <property type="entry name" value="Quinoprot_gluc/sorb_DH_b-prop"/>
</dbReference>